<proteinExistence type="predicted"/>
<reference evidence="1 2" key="2">
    <citation type="submission" date="2018-11" db="EMBL/GenBank/DDBJ databases">
        <authorList>
            <consortium name="Pathogen Informatics"/>
        </authorList>
    </citation>
    <scope>NUCLEOTIDE SEQUENCE [LARGE SCALE GENOMIC DNA]</scope>
</reference>
<evidence type="ECO:0000313" key="1">
    <source>
        <dbReference type="EMBL" id="VDO49305.1"/>
    </source>
</evidence>
<keyword evidence="2" id="KW-1185">Reference proteome</keyword>
<dbReference type="WBParaSite" id="OFLC_0000709701-mRNA-1">
    <property type="protein sequence ID" value="OFLC_0000709701-mRNA-1"/>
    <property type="gene ID" value="OFLC_0000709701"/>
</dbReference>
<reference evidence="3" key="1">
    <citation type="submission" date="2016-06" db="UniProtKB">
        <authorList>
            <consortium name="WormBaseParasite"/>
        </authorList>
    </citation>
    <scope>IDENTIFICATION</scope>
</reference>
<dbReference type="STRING" id="387005.A0A183HHY6"/>
<dbReference type="AlphaFoldDB" id="A0A183HHY6"/>
<sequence length="68" mass="7851">MALKVANFNFTMDIIVPQRRSVANSWQILISHLFGDASGPYIVGLVRCFNELFQKIWEIKIVLQLIFP</sequence>
<dbReference type="Proteomes" id="UP000267606">
    <property type="component" value="Unassembled WGS sequence"/>
</dbReference>
<protein>
    <submittedName>
        <fullName evidence="3">RNA-directed DNA polymerase, eukaryota, reverse transcriptase zinc-binding domain protein</fullName>
    </submittedName>
</protein>
<evidence type="ECO:0000313" key="2">
    <source>
        <dbReference type="Proteomes" id="UP000267606"/>
    </source>
</evidence>
<gene>
    <name evidence="1" type="ORF">OFLC_LOCUS7098</name>
</gene>
<evidence type="ECO:0000313" key="3">
    <source>
        <dbReference type="WBParaSite" id="OFLC_0000709701-mRNA-1"/>
    </source>
</evidence>
<dbReference type="EMBL" id="UZAJ01007168">
    <property type="protein sequence ID" value="VDO49305.1"/>
    <property type="molecule type" value="Genomic_DNA"/>
</dbReference>
<name>A0A183HHY6_9BILA</name>
<accession>A0A183HHY6</accession>
<organism evidence="3">
    <name type="scientific">Onchocerca flexuosa</name>
    <dbReference type="NCBI Taxonomy" id="387005"/>
    <lineage>
        <taxon>Eukaryota</taxon>
        <taxon>Metazoa</taxon>
        <taxon>Ecdysozoa</taxon>
        <taxon>Nematoda</taxon>
        <taxon>Chromadorea</taxon>
        <taxon>Rhabditida</taxon>
        <taxon>Spirurina</taxon>
        <taxon>Spiruromorpha</taxon>
        <taxon>Filarioidea</taxon>
        <taxon>Onchocercidae</taxon>
        <taxon>Onchocerca</taxon>
    </lineage>
</organism>